<dbReference type="RefSeq" id="XP_043044365.1">
    <property type="nucleotide sequence ID" value="XM_043181313.1"/>
</dbReference>
<dbReference type="EMBL" id="MU250526">
    <property type="protein sequence ID" value="KAG7450865.1"/>
    <property type="molecule type" value="Genomic_DNA"/>
</dbReference>
<accession>A0A9P7W1W5</accession>
<evidence type="ECO:0000313" key="2">
    <source>
        <dbReference type="EMBL" id="KAG7450865.1"/>
    </source>
</evidence>
<feature type="compositionally biased region" description="Polar residues" evidence="1">
    <location>
        <begin position="165"/>
        <end position="177"/>
    </location>
</feature>
<feature type="compositionally biased region" description="Low complexity" evidence="1">
    <location>
        <begin position="54"/>
        <end position="63"/>
    </location>
</feature>
<dbReference type="OrthoDB" id="3245083at2759"/>
<proteinExistence type="predicted"/>
<evidence type="ECO:0000313" key="3">
    <source>
        <dbReference type="Proteomes" id="UP000812287"/>
    </source>
</evidence>
<organism evidence="2 3">
    <name type="scientific">Guyanagaster necrorhizus</name>
    <dbReference type="NCBI Taxonomy" id="856835"/>
    <lineage>
        <taxon>Eukaryota</taxon>
        <taxon>Fungi</taxon>
        <taxon>Dikarya</taxon>
        <taxon>Basidiomycota</taxon>
        <taxon>Agaricomycotina</taxon>
        <taxon>Agaricomycetes</taxon>
        <taxon>Agaricomycetidae</taxon>
        <taxon>Agaricales</taxon>
        <taxon>Marasmiineae</taxon>
        <taxon>Physalacriaceae</taxon>
        <taxon>Guyanagaster</taxon>
    </lineage>
</organism>
<reference evidence="2" key="1">
    <citation type="submission" date="2020-11" db="EMBL/GenBank/DDBJ databases">
        <title>Adaptations for nitrogen fixation in a non-lichenized fungal sporocarp promotes dispersal by wood-feeding termites.</title>
        <authorList>
            <consortium name="DOE Joint Genome Institute"/>
            <person name="Koch R.A."/>
            <person name="Yoon G."/>
            <person name="Arayal U."/>
            <person name="Lail K."/>
            <person name="Amirebrahimi M."/>
            <person name="Labutti K."/>
            <person name="Lipzen A."/>
            <person name="Riley R."/>
            <person name="Barry K."/>
            <person name="Henrissat B."/>
            <person name="Grigoriev I.V."/>
            <person name="Herr J.R."/>
            <person name="Aime M.C."/>
        </authorList>
    </citation>
    <scope>NUCLEOTIDE SEQUENCE</scope>
    <source>
        <strain evidence="2">MCA 3950</strain>
    </source>
</reference>
<keyword evidence="3" id="KW-1185">Reference proteome</keyword>
<dbReference type="AlphaFoldDB" id="A0A9P7W1W5"/>
<dbReference type="Proteomes" id="UP000812287">
    <property type="component" value="Unassembled WGS sequence"/>
</dbReference>
<feature type="region of interest" description="Disordered" evidence="1">
    <location>
        <begin position="154"/>
        <end position="177"/>
    </location>
</feature>
<name>A0A9P7W1W5_9AGAR</name>
<protein>
    <submittedName>
        <fullName evidence="2">Uncharacterized protein</fullName>
    </submittedName>
</protein>
<comment type="caution">
    <text evidence="2">The sequence shown here is derived from an EMBL/GenBank/DDBJ whole genome shotgun (WGS) entry which is preliminary data.</text>
</comment>
<gene>
    <name evidence="2" type="ORF">BT62DRAFT_541122</name>
</gene>
<feature type="region of interest" description="Disordered" evidence="1">
    <location>
        <begin position="45"/>
        <end position="73"/>
    </location>
</feature>
<sequence>MPVPLFMPVEMPREGTRQMPYFAPPMYYRDSGRKYSECRSTFSRSSRRCDSSHSSHSQQLTRSPSRRNSGHAYLLPSITTSSPVVDVEEGDGHHGISITDDVLSEYMQPSPLPPDCLLPVPQMLHVRKEATGLLKVDKFVRCCSEYSAETSQYMNDHTDSRNGDLNRSQRAVNHLST</sequence>
<dbReference type="GeneID" id="66103609"/>
<evidence type="ECO:0000256" key="1">
    <source>
        <dbReference type="SAM" id="MobiDB-lite"/>
    </source>
</evidence>